<dbReference type="RefSeq" id="YP_004324084.1">
    <property type="nucleotide sequence ID" value="NC_015287.1"/>
</dbReference>
<evidence type="ECO:0000313" key="8">
    <source>
        <dbReference type="Proteomes" id="UP000006527"/>
    </source>
</evidence>
<name>E3SKU9_9CAUD</name>
<protein>
    <recommendedName>
        <fullName evidence="6">Fe2OG dioxygenase domain-containing protein</fullName>
    </recommendedName>
</protein>
<feature type="domain" description="Fe2OG dioxygenase" evidence="6">
    <location>
        <begin position="99"/>
        <end position="187"/>
    </location>
</feature>
<dbReference type="OrthoDB" id="16099at10239"/>
<keyword evidence="4" id="KW-0560">Oxidoreductase</keyword>
<organism evidence="7 8">
    <name type="scientific">Synechococcus phage S-SSM7</name>
    <dbReference type="NCBI Taxonomy" id="445686"/>
    <lineage>
        <taxon>Viruses</taxon>
        <taxon>Duplodnaviria</taxon>
        <taxon>Heunggongvirae</taxon>
        <taxon>Uroviricota</taxon>
        <taxon>Caudoviricetes</taxon>
        <taxon>Pantevenvirales</taxon>
        <taxon>Kyanoviridae</taxon>
        <taxon>Lipsvirus</taxon>
        <taxon>Lipsvirus ssm7</taxon>
    </lineage>
</organism>
<evidence type="ECO:0000256" key="1">
    <source>
        <dbReference type="ARBA" id="ARBA00001961"/>
    </source>
</evidence>
<dbReference type="GO" id="GO:0016705">
    <property type="term" value="F:oxidoreductase activity, acting on paired donors, with incorporation or reduction of molecular oxygen"/>
    <property type="evidence" value="ECO:0007669"/>
    <property type="project" value="InterPro"/>
</dbReference>
<comment type="cofactor">
    <cofactor evidence="1">
        <name>L-ascorbate</name>
        <dbReference type="ChEBI" id="CHEBI:38290"/>
    </cofactor>
</comment>
<dbReference type="SMART" id="SM00702">
    <property type="entry name" value="P4Hc"/>
    <property type="match status" value="1"/>
</dbReference>
<dbReference type="GO" id="GO:0005506">
    <property type="term" value="F:iron ion binding"/>
    <property type="evidence" value="ECO:0007669"/>
    <property type="project" value="InterPro"/>
</dbReference>
<dbReference type="InterPro" id="IPR044862">
    <property type="entry name" value="Pro_4_hyd_alph_FE2OG_OXY"/>
</dbReference>
<dbReference type="EMBL" id="GU071098">
    <property type="protein sequence ID" value="ADO98097.1"/>
    <property type="molecule type" value="Genomic_DNA"/>
</dbReference>
<dbReference type="Gene3D" id="2.60.120.620">
    <property type="entry name" value="q2cbj1_9rhob like domain"/>
    <property type="match status" value="1"/>
</dbReference>
<sequence>MSMPNETKGLLHYLFHHGNVLHTVDHRRLLELVKGLDWPEPDNPPPTSYYDLKGYRSQILIEPEHGEIFDLIHKAHIKLMPKIYKHYGDTLPTDPIYDKYSGYWLCKYPEGGYLSSHADVDADAGSVTTSYTINDDYEGGSITFWGDHNVFPEGNSAHVYPSNHLFKHEVKPVTKGERYSVITWFSYEKGKEWLI</sequence>
<dbReference type="InterPro" id="IPR005123">
    <property type="entry name" value="Oxoglu/Fe-dep_dioxygenase_dom"/>
</dbReference>
<gene>
    <name evidence="7" type="ORF">SSSM7_031</name>
</gene>
<accession>E3SKU9</accession>
<dbReference type="InterPro" id="IPR006620">
    <property type="entry name" value="Pro_4_hyd_alph"/>
</dbReference>
<keyword evidence="2" id="KW-0479">Metal-binding</keyword>
<dbReference type="GeneID" id="10328600"/>
<keyword evidence="5" id="KW-0408">Iron</keyword>
<dbReference type="Pfam" id="PF13640">
    <property type="entry name" value="2OG-FeII_Oxy_3"/>
    <property type="match status" value="1"/>
</dbReference>
<evidence type="ECO:0000256" key="4">
    <source>
        <dbReference type="ARBA" id="ARBA00023002"/>
    </source>
</evidence>
<evidence type="ECO:0000256" key="2">
    <source>
        <dbReference type="ARBA" id="ARBA00022723"/>
    </source>
</evidence>
<dbReference type="PROSITE" id="PS51471">
    <property type="entry name" value="FE2OG_OXY"/>
    <property type="match status" value="1"/>
</dbReference>
<proteinExistence type="predicted"/>
<reference evidence="7 8" key="1">
    <citation type="journal article" date="2010" name="Environ. Microbiol.">
        <title>Genomic analysis of oceanic cyanobacterial myoviruses compared with T4-like myoviruses from diverse hosts and environments.</title>
        <authorList>
            <person name="Sullivan M.B."/>
            <person name="Huang K.H."/>
            <person name="Ignacio-Espinoza J.C."/>
            <person name="Berlin A.M."/>
            <person name="Kelly L."/>
            <person name="Weigele P.R."/>
            <person name="DeFrancesco A.S."/>
            <person name="Kern S.E."/>
            <person name="Thompson L.R."/>
            <person name="Young S."/>
            <person name="Yandava C."/>
            <person name="Fu R."/>
            <person name="Krastins B."/>
            <person name="Chase M."/>
            <person name="Sarracino D."/>
            <person name="Osburne M.S."/>
            <person name="Henn M.R."/>
            <person name="Chisholm S.W."/>
        </authorList>
    </citation>
    <scope>NUCLEOTIDE SEQUENCE [LARGE SCALE GENOMIC DNA]</scope>
    <source>
        <strain evidence="7">8109-3</strain>
    </source>
</reference>
<dbReference type="GO" id="GO:0031418">
    <property type="term" value="F:L-ascorbic acid binding"/>
    <property type="evidence" value="ECO:0007669"/>
    <property type="project" value="InterPro"/>
</dbReference>
<keyword evidence="3" id="KW-0223">Dioxygenase</keyword>
<dbReference type="KEGG" id="vg:10328600"/>
<dbReference type="Proteomes" id="UP000006527">
    <property type="component" value="Segment"/>
</dbReference>
<dbReference type="GO" id="GO:0051213">
    <property type="term" value="F:dioxygenase activity"/>
    <property type="evidence" value="ECO:0007669"/>
    <property type="project" value="UniProtKB-KW"/>
</dbReference>
<evidence type="ECO:0000256" key="5">
    <source>
        <dbReference type="ARBA" id="ARBA00023004"/>
    </source>
</evidence>
<evidence type="ECO:0000259" key="6">
    <source>
        <dbReference type="PROSITE" id="PS51471"/>
    </source>
</evidence>
<evidence type="ECO:0000256" key="3">
    <source>
        <dbReference type="ARBA" id="ARBA00022964"/>
    </source>
</evidence>
<evidence type="ECO:0000313" key="7">
    <source>
        <dbReference type="EMBL" id="ADO98097.1"/>
    </source>
</evidence>
<keyword evidence="8" id="KW-1185">Reference proteome</keyword>